<dbReference type="PANTHER" id="PTHR48207">
    <property type="entry name" value="SUCCINATE--HYDROXYMETHYLGLUTARATE COA-TRANSFERASE"/>
    <property type="match status" value="1"/>
</dbReference>
<name>A0A8J2VJC1_9BACL</name>
<dbReference type="EMBL" id="BMHQ01000017">
    <property type="protein sequence ID" value="GGE28542.1"/>
    <property type="molecule type" value="Genomic_DNA"/>
</dbReference>
<dbReference type="RefSeq" id="WP_188649007.1">
    <property type="nucleotide sequence ID" value="NZ_BMHQ01000017.1"/>
</dbReference>
<dbReference type="PANTHER" id="PTHR48207:SF3">
    <property type="entry name" value="SUCCINATE--HYDROXYMETHYLGLUTARATE COA-TRANSFERASE"/>
    <property type="match status" value="1"/>
</dbReference>
<dbReference type="InterPro" id="IPR003673">
    <property type="entry name" value="CoA-Trfase_fam_III"/>
</dbReference>
<protein>
    <submittedName>
        <fullName evidence="2">Succinyl-CoA--D-citramalate CoA-transferase</fullName>
    </submittedName>
</protein>
<evidence type="ECO:0000256" key="1">
    <source>
        <dbReference type="ARBA" id="ARBA00022679"/>
    </source>
</evidence>
<dbReference type="Pfam" id="PF02515">
    <property type="entry name" value="CoA_transf_3"/>
    <property type="match status" value="1"/>
</dbReference>
<accession>A0A8J2VJC1</accession>
<dbReference type="InterPro" id="IPR044855">
    <property type="entry name" value="CoA-Trfase_III_dom3_sf"/>
</dbReference>
<evidence type="ECO:0000313" key="3">
    <source>
        <dbReference type="Proteomes" id="UP000625210"/>
    </source>
</evidence>
<reference evidence="2" key="2">
    <citation type="submission" date="2020-09" db="EMBL/GenBank/DDBJ databases">
        <authorList>
            <person name="Sun Q."/>
            <person name="Zhou Y."/>
        </authorList>
    </citation>
    <scope>NUCLEOTIDE SEQUENCE</scope>
    <source>
        <strain evidence="2">CGMCC 1.15179</strain>
    </source>
</reference>
<dbReference type="Gene3D" id="3.30.1540.10">
    <property type="entry name" value="formyl-coa transferase, domain 3"/>
    <property type="match status" value="1"/>
</dbReference>
<dbReference type="InterPro" id="IPR050483">
    <property type="entry name" value="CoA-transferase_III_domain"/>
</dbReference>
<dbReference type="SUPFAM" id="SSF89796">
    <property type="entry name" value="CoA-transferase family III (CaiB/BaiF)"/>
    <property type="match status" value="1"/>
</dbReference>
<comment type="caution">
    <text evidence="2">The sequence shown here is derived from an EMBL/GenBank/DDBJ whole genome shotgun (WGS) entry which is preliminary data.</text>
</comment>
<keyword evidence="3" id="KW-1185">Reference proteome</keyword>
<organism evidence="2 3">
    <name type="scientific">Marinithermofilum abyssi</name>
    <dbReference type="NCBI Taxonomy" id="1571185"/>
    <lineage>
        <taxon>Bacteria</taxon>
        <taxon>Bacillati</taxon>
        <taxon>Bacillota</taxon>
        <taxon>Bacilli</taxon>
        <taxon>Bacillales</taxon>
        <taxon>Thermoactinomycetaceae</taxon>
        <taxon>Marinithermofilum</taxon>
    </lineage>
</organism>
<evidence type="ECO:0000313" key="2">
    <source>
        <dbReference type="EMBL" id="GGE28542.1"/>
    </source>
</evidence>
<dbReference type="InterPro" id="IPR023606">
    <property type="entry name" value="CoA-Trfase_III_dom_1_sf"/>
</dbReference>
<sequence>MKDSSKGPLSGLRIIDIATVYAAPFAASLLGDYGAEVLKVELPGKGDPVRGFPPMEGEESLPWAAISRNKRAITLDLRKEKGQEIFLRLLKDQDLLFENFRPGTLDRWGLDEERLRAANPNLIIVHVSGYGQTGPYKKKAGFGTSATAFSGYTGITGYPNHPPLSPPISLADYVTGIFAALGAMAALYHRDAHDGDPQNIDIALYESMFRLLENDTAAYSRLGVVRERAGNELSTAVPVGTFQSADKKWLVLTASTDRTFYRLAELMGRADMKTDPRYSKNHERVKRRSEVTEIVSNWFSNYTAQEIQELCDKNGVPVSPIYSIDDIFQDPQYAARQAIVEVDHPSLGKVKLPGIVPKFSKTPGSIIRTGATLGEHNIEIYTDLGLSKSEINSLIKEGVI</sequence>
<reference evidence="2" key="1">
    <citation type="journal article" date="2014" name="Int. J. Syst. Evol. Microbiol.">
        <title>Complete genome sequence of Corynebacterium casei LMG S-19264T (=DSM 44701T), isolated from a smear-ripened cheese.</title>
        <authorList>
            <consortium name="US DOE Joint Genome Institute (JGI-PGF)"/>
            <person name="Walter F."/>
            <person name="Albersmeier A."/>
            <person name="Kalinowski J."/>
            <person name="Ruckert C."/>
        </authorList>
    </citation>
    <scope>NUCLEOTIDE SEQUENCE</scope>
    <source>
        <strain evidence="2">CGMCC 1.15179</strain>
    </source>
</reference>
<dbReference type="AlphaFoldDB" id="A0A8J2VJC1"/>
<proteinExistence type="predicted"/>
<dbReference type="Proteomes" id="UP000625210">
    <property type="component" value="Unassembled WGS sequence"/>
</dbReference>
<gene>
    <name evidence="2" type="ORF">GCM10011571_33270</name>
</gene>
<keyword evidence="1" id="KW-0808">Transferase</keyword>
<dbReference type="Gene3D" id="3.40.50.10540">
    <property type="entry name" value="Crotonobetainyl-coa:carnitine coa-transferase, domain 1"/>
    <property type="match status" value="1"/>
</dbReference>
<dbReference type="GO" id="GO:0008410">
    <property type="term" value="F:CoA-transferase activity"/>
    <property type="evidence" value="ECO:0007669"/>
    <property type="project" value="TreeGrafter"/>
</dbReference>